<proteinExistence type="predicted"/>
<feature type="region of interest" description="Disordered" evidence="1">
    <location>
        <begin position="437"/>
        <end position="526"/>
    </location>
</feature>
<accession>A0A8J5QB21</accession>
<dbReference type="RefSeq" id="XP_049260606.1">
    <property type="nucleotide sequence ID" value="XM_049410253.1"/>
</dbReference>
<feature type="compositionally biased region" description="Basic and acidic residues" evidence="1">
    <location>
        <begin position="451"/>
        <end position="464"/>
    </location>
</feature>
<comment type="caution">
    <text evidence="2">The sequence shown here is derived from an EMBL/GenBank/DDBJ whole genome shotgun (WGS) entry which is preliminary data.</text>
</comment>
<feature type="compositionally biased region" description="Pro residues" evidence="1">
    <location>
        <begin position="12"/>
        <end position="21"/>
    </location>
</feature>
<feature type="region of interest" description="Disordered" evidence="1">
    <location>
        <begin position="1"/>
        <end position="43"/>
    </location>
</feature>
<dbReference type="Proteomes" id="UP000694255">
    <property type="component" value="Unassembled WGS sequence"/>
</dbReference>
<evidence type="ECO:0000256" key="1">
    <source>
        <dbReference type="SAM" id="MobiDB-lite"/>
    </source>
</evidence>
<dbReference type="GeneID" id="73472913"/>
<dbReference type="EMBL" id="JAGSYN010000316">
    <property type="protein sequence ID" value="KAG7660372.1"/>
    <property type="molecule type" value="Genomic_DNA"/>
</dbReference>
<feature type="compositionally biased region" description="Acidic residues" evidence="1">
    <location>
        <begin position="478"/>
        <end position="503"/>
    </location>
</feature>
<evidence type="ECO:0000313" key="2">
    <source>
        <dbReference type="EMBL" id="KAG7660372.1"/>
    </source>
</evidence>
<feature type="compositionally biased region" description="Polar residues" evidence="1">
    <location>
        <begin position="25"/>
        <end position="43"/>
    </location>
</feature>
<feature type="compositionally biased region" description="Acidic residues" evidence="1">
    <location>
        <begin position="511"/>
        <end position="520"/>
    </location>
</feature>
<name>A0A8J5QB21_9ASCO</name>
<sequence>MAGKPKSKSAPVSPPKPPSEQNPPQETAEQETTPAQSLPPSTPITITLEDLRSIVADEIDKRINVFGKTYTADLNEYMDKAITTPLKNVTTQVQTVQDDVLQIHDDDKVRDDQMKETFAQANKRFAEEHDDIQHVFDEEYEQFSKMKGDLADEKVHLSQVEKSVTNYSTRNGSALEQVIRRYLPIFDLTKIDAKTMRAQQQAEGDRKTPNAIYTPTQSEMIDTIHDLHLLSKLQSMQSKFKTMGIPKYRWGSLASSFFSGNFKELYQAREQYPEDSSVGIQWRDVVFLVASHTDLTFKSIKHVLQFVVTWPKPDQLVTEYLSEMQLRASRLTRYENSLTNVKLIVLAFLVSQFGHIIQLNRLDQVRAEDFFQEARVAFQGWKFPSEIKFDVDFEMGNPLRDVMSVNRSGNCGNNCGYQNKGQYNNNKKVLVCYEQPPRQSQTSFRSNSRPNDTKGKPHYKDNKSKKNFRPKKTAYAVETEESTQPDESQDFESEQCIEPDEQPSYELNAIEFEEESEGEVQDQARQ</sequence>
<protein>
    <submittedName>
        <fullName evidence="2">Uncharacterized protein</fullName>
    </submittedName>
</protein>
<keyword evidence="3" id="KW-1185">Reference proteome</keyword>
<reference evidence="2 3" key="1">
    <citation type="journal article" date="2021" name="DNA Res.">
        <title>Genome analysis of Candida subhashii reveals its hybrid nature and dual mitochondrial genome conformations.</title>
        <authorList>
            <person name="Mixao V."/>
            <person name="Hegedusova E."/>
            <person name="Saus E."/>
            <person name="Pryszcz L.P."/>
            <person name="Cillingova A."/>
            <person name="Nosek J."/>
            <person name="Gabaldon T."/>
        </authorList>
    </citation>
    <scope>NUCLEOTIDE SEQUENCE [LARGE SCALE GENOMIC DNA]</scope>
    <source>
        <strain evidence="2 3">CBS 10753</strain>
    </source>
</reference>
<gene>
    <name evidence="2" type="ORF">J8A68_006114</name>
</gene>
<organism evidence="2 3">
    <name type="scientific">[Candida] subhashii</name>
    <dbReference type="NCBI Taxonomy" id="561895"/>
    <lineage>
        <taxon>Eukaryota</taxon>
        <taxon>Fungi</taxon>
        <taxon>Dikarya</taxon>
        <taxon>Ascomycota</taxon>
        <taxon>Saccharomycotina</taxon>
        <taxon>Pichiomycetes</taxon>
        <taxon>Debaryomycetaceae</taxon>
        <taxon>Spathaspora</taxon>
    </lineage>
</organism>
<evidence type="ECO:0000313" key="3">
    <source>
        <dbReference type="Proteomes" id="UP000694255"/>
    </source>
</evidence>
<feature type="compositionally biased region" description="Polar residues" evidence="1">
    <location>
        <begin position="437"/>
        <end position="450"/>
    </location>
</feature>
<dbReference type="AlphaFoldDB" id="A0A8J5QB21"/>